<dbReference type="GO" id="GO:1905515">
    <property type="term" value="P:non-motile cilium assembly"/>
    <property type="evidence" value="ECO:0007669"/>
    <property type="project" value="TreeGrafter"/>
</dbReference>
<feature type="coiled-coil region" evidence="1">
    <location>
        <begin position="107"/>
        <end position="141"/>
    </location>
</feature>
<dbReference type="PANTHER" id="PTHR14240:SF1">
    <property type="entry name" value="PROTEIN FANTOM-RELATED"/>
    <property type="match status" value="1"/>
</dbReference>
<dbReference type="AlphaFoldDB" id="A0A8C7MYT1"/>
<dbReference type="Proteomes" id="UP000694557">
    <property type="component" value="Unassembled WGS sequence"/>
</dbReference>
<dbReference type="PANTHER" id="PTHR14240">
    <property type="entry name" value="RETINITIS PIGMENTOSA GTPASE REGULATOR-INTERACTING PROTEIN"/>
    <property type="match status" value="1"/>
</dbReference>
<dbReference type="GeneTree" id="ENSGT00520000055620"/>
<accession>A0A8C7MYT1</accession>
<sequence>MSSFADEMAGDVLVKDITLNLPQIGVGLPESLMAQNARARQAISRVSREELEDRLLQLHEENLLHKQHTQKQEDKIKRMATKLVHLVKDCWRVEQVFSGVVHPGGWDMELEDMMEELQEKVQELQMQNEALKQCLLAAKQQLQTQSKQTTPYCYVQLLNGNVSSAFSDTRAEIRNLYVRFSSATL</sequence>
<evidence type="ECO:0000313" key="3">
    <source>
        <dbReference type="Proteomes" id="UP000694557"/>
    </source>
</evidence>
<organism evidence="2 3">
    <name type="scientific">Oncorhynchus kisutch</name>
    <name type="common">Coho salmon</name>
    <name type="synonym">Salmo kisutch</name>
    <dbReference type="NCBI Taxonomy" id="8019"/>
    <lineage>
        <taxon>Eukaryota</taxon>
        <taxon>Metazoa</taxon>
        <taxon>Chordata</taxon>
        <taxon>Craniata</taxon>
        <taxon>Vertebrata</taxon>
        <taxon>Euteleostomi</taxon>
        <taxon>Actinopterygii</taxon>
        <taxon>Neopterygii</taxon>
        <taxon>Teleostei</taxon>
        <taxon>Protacanthopterygii</taxon>
        <taxon>Salmoniformes</taxon>
        <taxon>Salmonidae</taxon>
        <taxon>Salmoninae</taxon>
        <taxon>Oncorhynchus</taxon>
    </lineage>
</organism>
<keyword evidence="3" id="KW-1185">Reference proteome</keyword>
<evidence type="ECO:0000256" key="1">
    <source>
        <dbReference type="SAM" id="Coils"/>
    </source>
</evidence>
<reference evidence="2" key="2">
    <citation type="submission" date="2025-09" db="UniProtKB">
        <authorList>
            <consortium name="Ensembl"/>
        </authorList>
    </citation>
    <scope>IDENTIFICATION</scope>
</reference>
<reference evidence="2" key="1">
    <citation type="submission" date="2025-08" db="UniProtKB">
        <authorList>
            <consortium name="Ensembl"/>
        </authorList>
    </citation>
    <scope>IDENTIFICATION</scope>
</reference>
<dbReference type="InterPro" id="IPR031139">
    <property type="entry name" value="RPGRIP1_fam"/>
</dbReference>
<proteinExistence type="predicted"/>
<keyword evidence="1" id="KW-0175">Coiled coil</keyword>
<name>A0A8C7MYT1_ONCKI</name>
<dbReference type="Ensembl" id="ENSOKIT00005095600.1">
    <property type="protein sequence ID" value="ENSOKIP00005089452.1"/>
    <property type="gene ID" value="ENSOKIG00005038970.1"/>
</dbReference>
<dbReference type="GO" id="GO:0032391">
    <property type="term" value="C:photoreceptor connecting cilium"/>
    <property type="evidence" value="ECO:0007669"/>
    <property type="project" value="TreeGrafter"/>
</dbReference>
<dbReference type="GO" id="GO:0046548">
    <property type="term" value="P:retinal rod cell development"/>
    <property type="evidence" value="ECO:0007669"/>
    <property type="project" value="TreeGrafter"/>
</dbReference>
<evidence type="ECO:0000313" key="2">
    <source>
        <dbReference type="Ensembl" id="ENSOKIP00005089452.1"/>
    </source>
</evidence>
<protein>
    <submittedName>
        <fullName evidence="2">Uncharacterized protein</fullName>
    </submittedName>
</protein>